<dbReference type="Proteomes" id="UP000239446">
    <property type="component" value="Unassembled WGS sequence"/>
</dbReference>
<feature type="compositionally biased region" description="Polar residues" evidence="1">
    <location>
        <begin position="87"/>
        <end position="96"/>
    </location>
</feature>
<name>A0A2S6G2V3_9GAMM</name>
<protein>
    <recommendedName>
        <fullName evidence="6">DUF1315 domain-containing protein</fullName>
    </recommendedName>
</protein>
<dbReference type="EMBL" id="PTIU01000033">
    <property type="protein sequence ID" value="PPK52627.1"/>
    <property type="molecule type" value="Genomic_DNA"/>
</dbReference>
<dbReference type="Pfam" id="PF07023">
    <property type="entry name" value="DUF1315"/>
    <property type="match status" value="1"/>
</dbReference>
<evidence type="ECO:0000313" key="3">
    <source>
        <dbReference type="EMBL" id="PPK52627.1"/>
    </source>
</evidence>
<evidence type="ECO:0000256" key="1">
    <source>
        <dbReference type="SAM" id="MobiDB-lite"/>
    </source>
</evidence>
<accession>A0A2S6G2V3</accession>
<dbReference type="EMBL" id="PTIT01000032">
    <property type="protein sequence ID" value="PPK50168.1"/>
    <property type="molecule type" value="Genomic_DNA"/>
</dbReference>
<dbReference type="OrthoDB" id="5616307at2"/>
<evidence type="ECO:0000313" key="2">
    <source>
        <dbReference type="EMBL" id="PPK50168.1"/>
    </source>
</evidence>
<reference evidence="3 4" key="2">
    <citation type="submission" date="2018-02" db="EMBL/GenBank/DDBJ databases">
        <title>Subsurface microbial communities from deep shales in Ohio and West Virginia, USA.</title>
        <authorList>
            <person name="Wrighton K."/>
        </authorList>
    </citation>
    <scope>NUCLEOTIDE SEQUENCE [LARGE SCALE GENOMIC DNA]</scope>
    <source>
        <strain evidence="3 4">UTICA-S1B9</strain>
    </source>
</reference>
<keyword evidence="5" id="KW-1185">Reference proteome</keyword>
<dbReference type="RefSeq" id="WP_104417309.1">
    <property type="nucleotide sequence ID" value="NZ_PTIT01000032.1"/>
</dbReference>
<feature type="region of interest" description="Disordered" evidence="1">
    <location>
        <begin position="66"/>
        <end position="96"/>
    </location>
</feature>
<evidence type="ECO:0000313" key="5">
    <source>
        <dbReference type="Proteomes" id="UP000239648"/>
    </source>
</evidence>
<evidence type="ECO:0000313" key="4">
    <source>
        <dbReference type="Proteomes" id="UP000239446"/>
    </source>
</evidence>
<dbReference type="STRING" id="930118.SAMN05216429_10370"/>
<reference evidence="2 5" key="1">
    <citation type="submission" date="2018-02" db="EMBL/GenBank/DDBJ databases">
        <title>Deep subsurface shale carbon reservoir microbial communities from Ohio and West Virginia, USA.</title>
        <authorList>
            <person name="Wrighton K."/>
        </authorList>
    </citation>
    <scope>NUCLEOTIDE SEQUENCE [LARGE SCALE GENOMIC DNA]</scope>
    <source>
        <strain evidence="2 5">UTICA-S1B6</strain>
    </source>
</reference>
<organism evidence="3 4">
    <name type="scientific">Marinobacter persicus</name>
    <dbReference type="NCBI Taxonomy" id="930118"/>
    <lineage>
        <taxon>Bacteria</taxon>
        <taxon>Pseudomonadati</taxon>
        <taxon>Pseudomonadota</taxon>
        <taxon>Gammaproteobacteria</taxon>
        <taxon>Pseudomonadales</taxon>
        <taxon>Marinobacteraceae</taxon>
        <taxon>Marinobacter</taxon>
    </lineage>
</organism>
<dbReference type="InterPro" id="IPR009749">
    <property type="entry name" value="DUF1315"/>
</dbReference>
<dbReference type="AlphaFoldDB" id="A0A2S6G2V3"/>
<gene>
    <name evidence="3" type="ORF">B0H24_103324</name>
    <name evidence="2" type="ORF">BY455_13224</name>
</gene>
<dbReference type="Proteomes" id="UP000239648">
    <property type="component" value="Unassembled WGS sequence"/>
</dbReference>
<proteinExistence type="predicted"/>
<sequence length="96" mass="11033">MTYEDLIERLDPTVYQNLKRSLELGKWPDGRKMTPEQRATTLEALIVYEDRHNIAQEERVGYIDRGEKTGTACDPMANMGKKKPEADSSQFTEVKV</sequence>
<evidence type="ECO:0008006" key="6">
    <source>
        <dbReference type="Google" id="ProtNLM"/>
    </source>
</evidence>
<comment type="caution">
    <text evidence="3">The sequence shown here is derived from an EMBL/GenBank/DDBJ whole genome shotgun (WGS) entry which is preliminary data.</text>
</comment>